<evidence type="ECO:0000313" key="2">
    <source>
        <dbReference type="Proteomes" id="UP000448867"/>
    </source>
</evidence>
<sequence length="129" mass="14565">MLKKCLSLMKVGIPHVNLVLECESISAGSKVCGAFHVKGGWIKQHIKRLECDLVREVPEKSTEFVDAVTTILMSRTIEVNDESQIPFTYHVPDQLAPSSENVSYRFQTRLVFKDDMICNDHDEILITSA</sequence>
<dbReference type="Proteomes" id="UP000448867">
    <property type="component" value="Unassembled WGS sequence"/>
</dbReference>
<comment type="caution">
    <text evidence="1">The sequence shown here is derived from an EMBL/GenBank/DDBJ whole genome shotgun (WGS) entry which is preliminary data.</text>
</comment>
<protein>
    <submittedName>
        <fullName evidence="1">Sporulation protein</fullName>
    </submittedName>
</protein>
<reference evidence="1 2" key="1">
    <citation type="submission" date="2019-11" db="EMBL/GenBank/DDBJ databases">
        <title>Bacillus lacus genome.</title>
        <authorList>
            <person name="Allen C.J."/>
            <person name="Newman J.D."/>
        </authorList>
    </citation>
    <scope>NUCLEOTIDE SEQUENCE [LARGE SCALE GENOMIC DNA]</scope>
    <source>
        <strain evidence="1 2">KCTC 33946</strain>
    </source>
</reference>
<evidence type="ECO:0000313" key="1">
    <source>
        <dbReference type="EMBL" id="MRX73821.1"/>
    </source>
</evidence>
<dbReference type="InterPro" id="IPR009776">
    <property type="entry name" value="Spore_0_M"/>
</dbReference>
<dbReference type="EMBL" id="WKKI01000047">
    <property type="protein sequence ID" value="MRX73821.1"/>
    <property type="molecule type" value="Genomic_DNA"/>
</dbReference>
<gene>
    <name evidence="1" type="ORF">GJU40_16890</name>
</gene>
<dbReference type="Pfam" id="PF07070">
    <property type="entry name" value="Spo0M"/>
    <property type="match status" value="1"/>
</dbReference>
<dbReference type="AlphaFoldDB" id="A0A7X2LZU7"/>
<proteinExistence type="predicted"/>
<keyword evidence="2" id="KW-1185">Reference proteome</keyword>
<dbReference type="RefSeq" id="WP_343031595.1">
    <property type="nucleotide sequence ID" value="NZ_WKKI01000047.1"/>
</dbReference>
<accession>A0A7X2LZU7</accession>
<name>A0A7X2LZU7_9BACI</name>
<organism evidence="1 2">
    <name type="scientific">Metabacillus lacus</name>
    <dbReference type="NCBI Taxonomy" id="1983721"/>
    <lineage>
        <taxon>Bacteria</taxon>
        <taxon>Bacillati</taxon>
        <taxon>Bacillota</taxon>
        <taxon>Bacilli</taxon>
        <taxon>Bacillales</taxon>
        <taxon>Bacillaceae</taxon>
        <taxon>Metabacillus</taxon>
    </lineage>
</organism>